<evidence type="ECO:0000313" key="13">
    <source>
        <dbReference type="EMBL" id="UJG40906.1"/>
    </source>
</evidence>
<dbReference type="SUPFAM" id="SSF50331">
    <property type="entry name" value="MOP-like"/>
    <property type="match status" value="1"/>
</dbReference>
<protein>
    <recommendedName>
        <fullName evidence="9">Molybdate/tungstate import ATP-binding protein WtpC</fullName>
        <ecNumber evidence="8">7.3.2.6</ecNumber>
    </recommendedName>
</protein>
<dbReference type="Proteomes" id="UP001201020">
    <property type="component" value="Chromosome"/>
</dbReference>
<gene>
    <name evidence="13" type="ORF">K9W45_00260</name>
</gene>
<proteinExistence type="inferred from homology"/>
<dbReference type="Gene3D" id="3.40.50.300">
    <property type="entry name" value="P-loop containing nucleotide triphosphate hydrolases"/>
    <property type="match status" value="1"/>
</dbReference>
<comment type="function">
    <text evidence="11">Part of the ABC transporter complex WtpABC involved in molybdate/tungstate import. Responsible for energy coupling to the transport system.</text>
</comment>
<feature type="domain" description="ABC transporter" evidence="12">
    <location>
        <begin position="4"/>
        <end position="235"/>
    </location>
</feature>
<name>A0A9Y1BKU5_9ARCH</name>
<dbReference type="InterPro" id="IPR027417">
    <property type="entry name" value="P-loop_NTPase"/>
</dbReference>
<dbReference type="GO" id="GO:0016887">
    <property type="term" value="F:ATP hydrolysis activity"/>
    <property type="evidence" value="ECO:0007669"/>
    <property type="project" value="InterPro"/>
</dbReference>
<keyword evidence="4" id="KW-0547">Nucleotide-binding</keyword>
<evidence type="ECO:0000256" key="3">
    <source>
        <dbReference type="ARBA" id="ARBA00022505"/>
    </source>
</evidence>
<comment type="similarity">
    <text evidence="6">Belongs to the ABC transporter superfamily. Sulfate/tungstate importer (TC 3.A.1.6) family.</text>
</comment>
<evidence type="ECO:0000256" key="4">
    <source>
        <dbReference type="ARBA" id="ARBA00022741"/>
    </source>
</evidence>
<dbReference type="SMART" id="SM00382">
    <property type="entry name" value="AAA"/>
    <property type="match status" value="1"/>
</dbReference>
<dbReference type="InterPro" id="IPR050093">
    <property type="entry name" value="ABC_SmlMolc_Importer"/>
</dbReference>
<dbReference type="EMBL" id="CP084166">
    <property type="protein sequence ID" value="UJG40906.1"/>
    <property type="molecule type" value="Genomic_DNA"/>
</dbReference>
<accession>A0A9Y1BKU5</accession>
<dbReference type="EC" id="7.3.2.6" evidence="8"/>
<sequence>MTEIQFKHVTKIFGRKVEAVKDLSFIIEDGEYVSLIGPSGCGKTTTLRLLAGTVLPTRGKIFFDNREVENLPIQERNLGFVFQHFAIFPHMNVWENIAYGPTVKGKKKSEIEELVEHSLSSVQMKERAESFPSELSAPELQKVALARVIAAEAKILLLDEPLGALDQKIREEFQFFLRDFVKKQGLTAIHVTHDQAEALSISDKVIVLNKGQLVQMGTPDDLIFSPTNLFTSFFVGESDFIEGYVLDDSSRFSKVRVGLESINVQNAGIHKGEHVVIAIRREFFDVRKADQNNENFLTGKVISDQFLGLFRRVKVLLKNQQIIEAKIHAKSPLKFEENETVHVIIDPARTRCFEFPKEGIKKSLEM</sequence>
<dbReference type="PANTHER" id="PTHR42781">
    <property type="entry name" value="SPERMIDINE/PUTRESCINE IMPORT ATP-BINDING PROTEIN POTA"/>
    <property type="match status" value="1"/>
</dbReference>
<evidence type="ECO:0000256" key="5">
    <source>
        <dbReference type="ARBA" id="ARBA00022840"/>
    </source>
</evidence>
<dbReference type="GO" id="GO:1901238">
    <property type="term" value="F:ABC-type tungstate transporter activity"/>
    <property type="evidence" value="ECO:0007669"/>
    <property type="project" value="UniProtKB-EC"/>
</dbReference>
<keyword evidence="3" id="KW-0500">Molybdenum</keyword>
<evidence type="ECO:0000256" key="10">
    <source>
        <dbReference type="ARBA" id="ARBA00047936"/>
    </source>
</evidence>
<comment type="catalytic activity">
    <reaction evidence="10">
        <text>tungstate(in) + ATP + H2O = tungstate(out) + ADP + phosphate + H(+)</text>
        <dbReference type="Rhea" id="RHEA:35027"/>
        <dbReference type="ChEBI" id="CHEBI:15377"/>
        <dbReference type="ChEBI" id="CHEBI:15378"/>
        <dbReference type="ChEBI" id="CHEBI:30616"/>
        <dbReference type="ChEBI" id="CHEBI:43474"/>
        <dbReference type="ChEBI" id="CHEBI:46502"/>
        <dbReference type="ChEBI" id="CHEBI:456216"/>
        <dbReference type="EC" id="7.3.2.6"/>
    </reaction>
</comment>
<dbReference type="SUPFAM" id="SSF52540">
    <property type="entry name" value="P-loop containing nucleoside triphosphate hydrolases"/>
    <property type="match status" value="1"/>
</dbReference>
<comment type="subcellular location">
    <subcellularLocation>
        <location evidence="1">Cell membrane</location>
    </subcellularLocation>
</comment>
<dbReference type="GO" id="GO:0005524">
    <property type="term" value="F:ATP binding"/>
    <property type="evidence" value="ECO:0007669"/>
    <property type="project" value="UniProtKB-KW"/>
</dbReference>
<evidence type="ECO:0000256" key="1">
    <source>
        <dbReference type="ARBA" id="ARBA00004236"/>
    </source>
</evidence>
<evidence type="ECO:0000256" key="9">
    <source>
        <dbReference type="ARBA" id="ARBA00041133"/>
    </source>
</evidence>
<dbReference type="GO" id="GO:0005886">
    <property type="term" value="C:plasma membrane"/>
    <property type="evidence" value="ECO:0007669"/>
    <property type="project" value="UniProtKB-SubCell"/>
</dbReference>
<keyword evidence="5 13" id="KW-0067">ATP-binding</keyword>
<dbReference type="PANTHER" id="PTHR42781:SF4">
    <property type="entry name" value="SPERMIDINE_PUTRESCINE IMPORT ATP-BINDING PROTEIN POTA"/>
    <property type="match status" value="1"/>
</dbReference>
<evidence type="ECO:0000256" key="11">
    <source>
        <dbReference type="ARBA" id="ARBA00057369"/>
    </source>
</evidence>
<evidence type="ECO:0000259" key="12">
    <source>
        <dbReference type="PROSITE" id="PS50893"/>
    </source>
</evidence>
<dbReference type="InterPro" id="IPR008995">
    <property type="entry name" value="Mo/tungstate-bd_C_term_dom"/>
</dbReference>
<dbReference type="AlphaFoldDB" id="A0A9Y1BKU5"/>
<evidence type="ECO:0000256" key="6">
    <source>
        <dbReference type="ARBA" id="ARBA00038307"/>
    </source>
</evidence>
<evidence type="ECO:0000256" key="7">
    <source>
        <dbReference type="ARBA" id="ARBA00038781"/>
    </source>
</evidence>
<dbReference type="InterPro" id="IPR003439">
    <property type="entry name" value="ABC_transporter-like_ATP-bd"/>
</dbReference>
<reference evidence="13" key="1">
    <citation type="journal article" date="2022" name="Nat. Microbiol.">
        <title>Unique mobile elements and scalable gene flow at the prokaryote-eukaryote boundary revealed by circularized Asgard archaea genomes.</title>
        <authorList>
            <person name="Wu F."/>
            <person name="Speth D.R."/>
            <person name="Philosof A."/>
            <person name="Cremiere A."/>
            <person name="Narayanan A."/>
            <person name="Barco R.A."/>
            <person name="Connon S.A."/>
            <person name="Amend J.P."/>
            <person name="Antoshechkin I.A."/>
            <person name="Orphan V.J."/>
        </authorList>
    </citation>
    <scope>NUCLEOTIDE SEQUENCE</scope>
    <source>
        <strain evidence="13">PM71</strain>
    </source>
</reference>
<organism evidence="13">
    <name type="scientific">Candidatus Heimdallarchaeum aukensis</name>
    <dbReference type="NCBI Taxonomy" id="2876573"/>
    <lineage>
        <taxon>Archaea</taxon>
        <taxon>Promethearchaeati</taxon>
        <taxon>Candidatus Heimdallarchaeota</taxon>
        <taxon>Candidatus Heimdallarchaeia (ex Rinke et al. 2021) (nom. nud.)</taxon>
        <taxon>Candidatus Heimdallarchaeales</taxon>
        <taxon>Candidatus Heimdallarchaeaceae</taxon>
        <taxon>Candidatus Heimdallarchaeum</taxon>
    </lineage>
</organism>
<dbReference type="InterPro" id="IPR003593">
    <property type="entry name" value="AAA+_ATPase"/>
</dbReference>
<evidence type="ECO:0000256" key="8">
    <source>
        <dbReference type="ARBA" id="ARBA00039025"/>
    </source>
</evidence>
<dbReference type="FunFam" id="3.40.50.300:FF:000425">
    <property type="entry name" value="Probable ABC transporter, ATP-binding subunit"/>
    <property type="match status" value="1"/>
</dbReference>
<comment type="subunit">
    <text evidence="7">The complex is composed of two ATP-binding proteins (WtpC), two transmembrane proteins (WtpB) and a solute-binding protein (WtpA).</text>
</comment>
<keyword evidence="2" id="KW-0813">Transport</keyword>
<dbReference type="PROSITE" id="PS50893">
    <property type="entry name" value="ABC_TRANSPORTER_2"/>
    <property type="match status" value="1"/>
</dbReference>
<evidence type="ECO:0000256" key="2">
    <source>
        <dbReference type="ARBA" id="ARBA00022448"/>
    </source>
</evidence>
<dbReference type="Pfam" id="PF00005">
    <property type="entry name" value="ABC_tran"/>
    <property type="match status" value="1"/>
</dbReference>